<accession>A0ABQ5AL21</accession>
<name>A0ABQ5AL21_9ASTR</name>
<dbReference type="EMBL" id="BQNB010012296">
    <property type="protein sequence ID" value="GJT01769.1"/>
    <property type="molecule type" value="Genomic_DNA"/>
</dbReference>
<gene>
    <name evidence="1" type="ORF">Tco_0822938</name>
</gene>
<dbReference type="Proteomes" id="UP001151760">
    <property type="component" value="Unassembled WGS sequence"/>
</dbReference>
<comment type="caution">
    <text evidence="1">The sequence shown here is derived from an EMBL/GenBank/DDBJ whole genome shotgun (WGS) entry which is preliminary data.</text>
</comment>
<proteinExistence type="predicted"/>
<protein>
    <submittedName>
        <fullName evidence="1">Uncharacterized protein</fullName>
    </submittedName>
</protein>
<reference evidence="1" key="2">
    <citation type="submission" date="2022-01" db="EMBL/GenBank/DDBJ databases">
        <authorList>
            <person name="Yamashiro T."/>
            <person name="Shiraishi A."/>
            <person name="Satake H."/>
            <person name="Nakayama K."/>
        </authorList>
    </citation>
    <scope>NUCLEOTIDE SEQUENCE</scope>
</reference>
<evidence type="ECO:0000313" key="2">
    <source>
        <dbReference type="Proteomes" id="UP001151760"/>
    </source>
</evidence>
<keyword evidence="2" id="KW-1185">Reference proteome</keyword>
<sequence>MSEVNNIDTESEIISLWLLASYLELRMILRVCDNICLFNERAMMNSNKYAHTFDALYVGMAAQIACSRNNPMSMSGVNNNDFKIQIISLCLLSVDLDTGMVFRMLKGFWHYHVCLNVENVSCFGIRDSGKILAVYSDAILCLATIPS</sequence>
<organism evidence="1 2">
    <name type="scientific">Tanacetum coccineum</name>
    <dbReference type="NCBI Taxonomy" id="301880"/>
    <lineage>
        <taxon>Eukaryota</taxon>
        <taxon>Viridiplantae</taxon>
        <taxon>Streptophyta</taxon>
        <taxon>Embryophyta</taxon>
        <taxon>Tracheophyta</taxon>
        <taxon>Spermatophyta</taxon>
        <taxon>Magnoliopsida</taxon>
        <taxon>eudicotyledons</taxon>
        <taxon>Gunneridae</taxon>
        <taxon>Pentapetalae</taxon>
        <taxon>asterids</taxon>
        <taxon>campanulids</taxon>
        <taxon>Asterales</taxon>
        <taxon>Asteraceae</taxon>
        <taxon>Asteroideae</taxon>
        <taxon>Anthemideae</taxon>
        <taxon>Anthemidinae</taxon>
        <taxon>Tanacetum</taxon>
    </lineage>
</organism>
<evidence type="ECO:0000313" key="1">
    <source>
        <dbReference type="EMBL" id="GJT01769.1"/>
    </source>
</evidence>
<reference evidence="1" key="1">
    <citation type="journal article" date="2022" name="Int. J. Mol. Sci.">
        <title>Draft Genome of Tanacetum Coccineum: Genomic Comparison of Closely Related Tanacetum-Family Plants.</title>
        <authorList>
            <person name="Yamashiro T."/>
            <person name="Shiraishi A."/>
            <person name="Nakayama K."/>
            <person name="Satake H."/>
        </authorList>
    </citation>
    <scope>NUCLEOTIDE SEQUENCE</scope>
</reference>